<keyword evidence="2" id="KW-1185">Reference proteome</keyword>
<evidence type="ECO:0000313" key="1">
    <source>
        <dbReference type="EMBL" id="KAJ4469867.1"/>
    </source>
</evidence>
<comment type="caution">
    <text evidence="1">The sequence shown here is derived from an EMBL/GenBank/DDBJ whole genome shotgun (WGS) entry which is preliminary data.</text>
</comment>
<gene>
    <name evidence="1" type="ORF">J3R30DRAFT_1519874</name>
</gene>
<evidence type="ECO:0008006" key="3">
    <source>
        <dbReference type="Google" id="ProtNLM"/>
    </source>
</evidence>
<accession>A0A9W8ZY61</accession>
<name>A0A9W8ZY61_9AGAR</name>
<proteinExistence type="predicted"/>
<protein>
    <recommendedName>
        <fullName evidence="3">F-box domain-containing protein</fullName>
    </recommendedName>
</protein>
<dbReference type="AlphaFoldDB" id="A0A9W8ZY61"/>
<reference evidence="1" key="1">
    <citation type="submission" date="2022-08" db="EMBL/GenBank/DDBJ databases">
        <title>A Global Phylogenomic Analysis of the Shiitake Genus Lentinula.</title>
        <authorList>
            <consortium name="DOE Joint Genome Institute"/>
            <person name="Sierra-Patev S."/>
            <person name="Min B."/>
            <person name="Naranjo-Ortiz M."/>
            <person name="Looney B."/>
            <person name="Konkel Z."/>
            <person name="Slot J.C."/>
            <person name="Sakamoto Y."/>
            <person name="Steenwyk J.L."/>
            <person name="Rokas A."/>
            <person name="Carro J."/>
            <person name="Camarero S."/>
            <person name="Ferreira P."/>
            <person name="Molpeceres G."/>
            <person name="Ruiz-Duenas F.J."/>
            <person name="Serrano A."/>
            <person name="Henrissat B."/>
            <person name="Drula E."/>
            <person name="Hughes K.W."/>
            <person name="Mata J.L."/>
            <person name="Ishikawa N.K."/>
            <person name="Vargas-Isla R."/>
            <person name="Ushijima S."/>
            <person name="Smith C.A."/>
            <person name="Ahrendt S."/>
            <person name="Andreopoulos W."/>
            <person name="He G."/>
            <person name="Labutti K."/>
            <person name="Lipzen A."/>
            <person name="Ng V."/>
            <person name="Riley R."/>
            <person name="Sandor L."/>
            <person name="Barry K."/>
            <person name="Martinez A.T."/>
            <person name="Xiao Y."/>
            <person name="Gibbons J.G."/>
            <person name="Terashima K."/>
            <person name="Grigoriev I.V."/>
            <person name="Hibbett D.S."/>
        </authorList>
    </citation>
    <scope>NUCLEOTIDE SEQUENCE</scope>
    <source>
        <strain evidence="1">JLM2183</strain>
    </source>
</reference>
<dbReference type="EMBL" id="JAOTPV010000030">
    <property type="protein sequence ID" value="KAJ4469867.1"/>
    <property type="molecule type" value="Genomic_DNA"/>
</dbReference>
<organism evidence="1 2">
    <name type="scientific">Lentinula aciculospora</name>
    <dbReference type="NCBI Taxonomy" id="153920"/>
    <lineage>
        <taxon>Eukaryota</taxon>
        <taxon>Fungi</taxon>
        <taxon>Dikarya</taxon>
        <taxon>Basidiomycota</taxon>
        <taxon>Agaricomycotina</taxon>
        <taxon>Agaricomycetes</taxon>
        <taxon>Agaricomycetidae</taxon>
        <taxon>Agaricales</taxon>
        <taxon>Marasmiineae</taxon>
        <taxon>Omphalotaceae</taxon>
        <taxon>Lentinula</taxon>
    </lineage>
</organism>
<sequence length="545" mass="60398">MSPALPLEILNSIIELVSDNTPDLKTCSLVSPAWHAATSRIRFSELHLLCSVEHPKFAAPQTKPKRQFDLAYGILPVYRKKWPVHDRNPHCICSEYQDRTVQSFCSSGASSLAHVTSNVTRLKLMFCISSSTPEPVNNGPHSLQLYPDSTISYLLQLIDGLSFVHLRFLIIDSAPQVLYFMPFEPFGGVLSSAASSLEEIHFTSFESMQNSDIKRLLNKHTFSCTRFPRLRRLLFQGLFRTNTLGLYGPQMSCALEFTRAGLISQHGSSPFSVSVGVSYSLYWDALTKPDGFSRFEIPGWCCFSGICTNLQEPKSLVEVMSLGTGVRDWSLPTIGLVLGAFQSDTLSQFARALDVKVSSDVNDPSGTKLFTHIIQAYPRISSLNLSFNSIVDMRLVLSSSTKQSLGQFPSRTTTIMQHLLAFPELSLLQITLYGNAGFMVAFALDIIRNQSQNQNISVQIQDQLEVVSALDTLLTELALASTSEQRNTETVFHTTLQEIAVVVDTRTGSGSNPTMADSDITERELKMLFSRTTAACSNILTFRAL</sequence>
<evidence type="ECO:0000313" key="2">
    <source>
        <dbReference type="Proteomes" id="UP001150266"/>
    </source>
</evidence>
<dbReference type="Proteomes" id="UP001150266">
    <property type="component" value="Unassembled WGS sequence"/>
</dbReference>
<dbReference type="OrthoDB" id="2950161at2759"/>